<gene>
    <name evidence="1" type="ORF">TPHV1_230008</name>
</gene>
<keyword evidence="2" id="KW-1185">Reference proteome</keyword>
<protein>
    <submittedName>
        <fullName evidence="1">Uncharacterized protein</fullName>
    </submittedName>
</protein>
<reference evidence="2" key="1">
    <citation type="submission" date="2015-01" db="EMBL/GenBank/DDBJ databases">
        <authorList>
            <person name="Manzoor Shahid"/>
            <person name="Zubair Saima"/>
        </authorList>
    </citation>
    <scope>NUCLEOTIDE SEQUENCE [LARGE SCALE GENOMIC DNA]</scope>
    <source>
        <strain evidence="2">V1</strain>
    </source>
</reference>
<dbReference type="AlphaFoldDB" id="A0A0B7GZ44"/>
<sequence length="38" mass="4517">MKIKIILEYIDHKIVAHFIKSIYPIVNKFKNSIQFLIG</sequence>
<dbReference type="EMBL" id="CDNC01000016">
    <property type="protein sequence ID" value="CEM61931.1"/>
    <property type="molecule type" value="Genomic_DNA"/>
</dbReference>
<evidence type="ECO:0000313" key="1">
    <source>
        <dbReference type="EMBL" id="CEM61931.1"/>
    </source>
</evidence>
<proteinExistence type="predicted"/>
<dbReference type="Proteomes" id="UP000042527">
    <property type="component" value="Unassembled WGS sequence"/>
</dbReference>
<accession>A0A0B7GZ44</accession>
<name>A0A0B7GZ44_TREPH</name>
<evidence type="ECO:0000313" key="2">
    <source>
        <dbReference type="Proteomes" id="UP000042527"/>
    </source>
</evidence>
<organism evidence="1 2">
    <name type="scientific">Treponema phagedenis</name>
    <dbReference type="NCBI Taxonomy" id="162"/>
    <lineage>
        <taxon>Bacteria</taxon>
        <taxon>Pseudomonadati</taxon>
        <taxon>Spirochaetota</taxon>
        <taxon>Spirochaetia</taxon>
        <taxon>Spirochaetales</taxon>
        <taxon>Treponemataceae</taxon>
        <taxon>Treponema</taxon>
    </lineage>
</organism>